<organism evidence="2 3">
    <name type="scientific">Allofrancisella frigidaquae</name>
    <dbReference type="NCBI Taxonomy" id="1085644"/>
    <lineage>
        <taxon>Bacteria</taxon>
        <taxon>Pseudomonadati</taxon>
        <taxon>Pseudomonadota</taxon>
        <taxon>Gammaproteobacteria</taxon>
        <taxon>Thiotrichales</taxon>
        <taxon>Francisellaceae</taxon>
        <taxon>Allofrancisella</taxon>
    </lineage>
</organism>
<dbReference type="InterPro" id="IPR002645">
    <property type="entry name" value="STAS_dom"/>
</dbReference>
<dbReference type="InterPro" id="IPR036513">
    <property type="entry name" value="STAS_dom_sf"/>
</dbReference>
<dbReference type="RefSeq" id="WP_172106248.1">
    <property type="nucleotide sequence ID" value="NZ_CP038017.1"/>
</dbReference>
<dbReference type="AlphaFoldDB" id="A0A6M3HSF2"/>
<evidence type="ECO:0000259" key="1">
    <source>
        <dbReference type="PROSITE" id="PS50801"/>
    </source>
</evidence>
<dbReference type="EMBL" id="CP038017">
    <property type="protein sequence ID" value="QIV93990.1"/>
    <property type="molecule type" value="Genomic_DNA"/>
</dbReference>
<evidence type="ECO:0000313" key="3">
    <source>
        <dbReference type="Proteomes" id="UP000503320"/>
    </source>
</evidence>
<reference evidence="2 3" key="1">
    <citation type="submission" date="2019-03" db="EMBL/GenBank/DDBJ databases">
        <title>Complete Genome Sequence of Allofrancisella frigidaquae Strain SYSU 10HL1970 Isolated from Water-Cooling Systems in China.</title>
        <authorList>
            <person name="Ohrman C."/>
            <person name="Uneklint I."/>
            <person name="Sjodin A."/>
        </authorList>
    </citation>
    <scope>NUCLEOTIDE SEQUENCE [LARGE SCALE GENOMIC DNA]</scope>
    <source>
        <strain evidence="2 3">SYSU 10HL1970</strain>
    </source>
</reference>
<evidence type="ECO:0000313" key="2">
    <source>
        <dbReference type="EMBL" id="QIV93990.1"/>
    </source>
</evidence>
<dbReference type="KEGG" id="afri:E3E15_00890"/>
<sequence length="97" mass="11112">MIKITDNIWSIYTDLIMVNVPSVVKKYVKHLEKLKGTWIIDFSNCNKIDSAGLALIIEYIKYAKNRGIELQLKNLSKDTISLSKVYGIKSILEQYSS</sequence>
<dbReference type="Pfam" id="PF01740">
    <property type="entry name" value="STAS"/>
    <property type="match status" value="1"/>
</dbReference>
<dbReference type="CDD" id="cd07043">
    <property type="entry name" value="STAS_anti-anti-sigma_factors"/>
    <property type="match status" value="1"/>
</dbReference>
<dbReference type="Proteomes" id="UP000503320">
    <property type="component" value="Chromosome"/>
</dbReference>
<keyword evidence="3" id="KW-1185">Reference proteome</keyword>
<feature type="domain" description="STAS" evidence="1">
    <location>
        <begin position="39"/>
        <end position="97"/>
    </location>
</feature>
<proteinExistence type="predicted"/>
<gene>
    <name evidence="2" type="ORF">E3E15_00890</name>
</gene>
<dbReference type="SUPFAM" id="SSF52091">
    <property type="entry name" value="SpoIIaa-like"/>
    <property type="match status" value="1"/>
</dbReference>
<name>A0A6M3HSF2_9GAMM</name>
<accession>A0A6M3HSF2</accession>
<protein>
    <submittedName>
        <fullName evidence="2">Anti-sigma factor antagonist</fullName>
    </submittedName>
</protein>
<dbReference type="PROSITE" id="PS50801">
    <property type="entry name" value="STAS"/>
    <property type="match status" value="1"/>
</dbReference>
<dbReference type="Gene3D" id="3.30.750.24">
    <property type="entry name" value="STAS domain"/>
    <property type="match status" value="1"/>
</dbReference>